<dbReference type="GO" id="GO:0052816">
    <property type="term" value="F:long-chain fatty acyl-CoA hydrolase activity"/>
    <property type="evidence" value="ECO:0007669"/>
    <property type="project" value="TreeGrafter"/>
</dbReference>
<dbReference type="AlphaFoldDB" id="A0A2V3IFB5"/>
<feature type="domain" description="HotDog ACOT-type" evidence="2">
    <location>
        <begin position="1"/>
        <end position="98"/>
    </location>
</feature>
<dbReference type="OrthoDB" id="331699at2759"/>
<keyword evidence="4" id="KW-1185">Reference proteome</keyword>
<dbReference type="Gene3D" id="3.10.129.10">
    <property type="entry name" value="Hotdog Thioesterase"/>
    <property type="match status" value="2"/>
</dbReference>
<evidence type="ECO:0000256" key="1">
    <source>
        <dbReference type="ARBA" id="ARBA00022801"/>
    </source>
</evidence>
<proteinExistence type="predicted"/>
<dbReference type="EMBL" id="NBIV01000263">
    <property type="protein sequence ID" value="PXF40718.1"/>
    <property type="molecule type" value="Genomic_DNA"/>
</dbReference>
<organism evidence="3 4">
    <name type="scientific">Gracilariopsis chorda</name>
    <dbReference type="NCBI Taxonomy" id="448386"/>
    <lineage>
        <taxon>Eukaryota</taxon>
        <taxon>Rhodophyta</taxon>
        <taxon>Florideophyceae</taxon>
        <taxon>Rhodymeniophycidae</taxon>
        <taxon>Gracilariales</taxon>
        <taxon>Gracilariaceae</taxon>
        <taxon>Gracilariopsis</taxon>
    </lineage>
</organism>
<sequence length="319" mass="35262">MRIGVSLAPLLSTMDIAAGRCSALFSGGPVVTGCFDQLSIHAPIKHGDLVAVAAKVVSIGRSSMVLRLLATHYLPSTSNAKPEVIASAYATFIAVDTKTKRPRLLPPTATPITQPSQHDEPHLRLISQEQQLSRTLLDSFSVQRKQLSVNSTPQRDEHAIKYLQTISFKKVLHVDQTEVTIRKHFLPRNQNQAGLIFGGDILSTFEQAALTCASRMQSRRMVTVATRSIAFLAPVQPLSLLHVVARVVACTGELVVVLVRSYVDQEHNRFELQPSHQGVFYLRAADWQPVEVGVHAWNTAHEDDLHRVLPLPLPQQYAR</sequence>
<dbReference type="PANTHER" id="PTHR11049">
    <property type="entry name" value="ACYL COENZYME A THIOESTER HYDROLASE"/>
    <property type="match status" value="1"/>
</dbReference>
<evidence type="ECO:0000313" key="4">
    <source>
        <dbReference type="Proteomes" id="UP000247409"/>
    </source>
</evidence>
<name>A0A2V3IFB5_9FLOR</name>
<dbReference type="PROSITE" id="PS51257">
    <property type="entry name" value="PROKAR_LIPOPROTEIN"/>
    <property type="match status" value="1"/>
</dbReference>
<dbReference type="InterPro" id="IPR033120">
    <property type="entry name" value="HOTDOG_ACOT"/>
</dbReference>
<gene>
    <name evidence="3" type="ORF">BWQ96_09551</name>
</gene>
<comment type="caution">
    <text evidence="3">The sequence shown here is derived from an EMBL/GenBank/DDBJ whole genome shotgun (WGS) entry which is preliminary data.</text>
</comment>
<dbReference type="Proteomes" id="UP000247409">
    <property type="component" value="Unassembled WGS sequence"/>
</dbReference>
<feature type="domain" description="HotDog ACOT-type" evidence="2">
    <location>
        <begin position="175"/>
        <end position="288"/>
    </location>
</feature>
<protein>
    <recommendedName>
        <fullName evidence="2">HotDog ACOT-type domain-containing protein</fullName>
    </recommendedName>
</protein>
<dbReference type="Pfam" id="PF03061">
    <property type="entry name" value="4HBT"/>
    <property type="match status" value="2"/>
</dbReference>
<dbReference type="STRING" id="448386.A0A2V3IFB5"/>
<accession>A0A2V3IFB5</accession>
<reference evidence="3 4" key="1">
    <citation type="journal article" date="2018" name="Mol. Biol. Evol.">
        <title>Analysis of the draft genome of the red seaweed Gracilariopsis chorda provides insights into genome size evolution in Rhodophyta.</title>
        <authorList>
            <person name="Lee J."/>
            <person name="Yang E.C."/>
            <person name="Graf L."/>
            <person name="Yang J.H."/>
            <person name="Qiu H."/>
            <person name="Zel Zion U."/>
            <person name="Chan C.X."/>
            <person name="Stephens T.G."/>
            <person name="Weber A.P.M."/>
            <person name="Boo G.H."/>
            <person name="Boo S.M."/>
            <person name="Kim K.M."/>
            <person name="Shin Y."/>
            <person name="Jung M."/>
            <person name="Lee S.J."/>
            <person name="Yim H.S."/>
            <person name="Lee J.H."/>
            <person name="Bhattacharya D."/>
            <person name="Yoon H.S."/>
        </authorList>
    </citation>
    <scope>NUCLEOTIDE SEQUENCE [LARGE SCALE GENOMIC DNA]</scope>
    <source>
        <strain evidence="3 4">SKKU-2015</strain>
        <tissue evidence="3">Whole body</tissue>
    </source>
</reference>
<dbReference type="PROSITE" id="PS51770">
    <property type="entry name" value="HOTDOG_ACOT"/>
    <property type="match status" value="2"/>
</dbReference>
<evidence type="ECO:0000259" key="2">
    <source>
        <dbReference type="PROSITE" id="PS51770"/>
    </source>
</evidence>
<dbReference type="GO" id="GO:0006637">
    <property type="term" value="P:acyl-CoA metabolic process"/>
    <property type="evidence" value="ECO:0007669"/>
    <property type="project" value="TreeGrafter"/>
</dbReference>
<dbReference type="InterPro" id="IPR006683">
    <property type="entry name" value="Thioestr_dom"/>
</dbReference>
<dbReference type="GO" id="GO:0005829">
    <property type="term" value="C:cytosol"/>
    <property type="evidence" value="ECO:0007669"/>
    <property type="project" value="TreeGrafter"/>
</dbReference>
<dbReference type="SUPFAM" id="SSF54637">
    <property type="entry name" value="Thioesterase/thiol ester dehydrase-isomerase"/>
    <property type="match status" value="2"/>
</dbReference>
<evidence type="ECO:0000313" key="3">
    <source>
        <dbReference type="EMBL" id="PXF40718.1"/>
    </source>
</evidence>
<dbReference type="CDD" id="cd03442">
    <property type="entry name" value="BFIT_BACH"/>
    <property type="match status" value="1"/>
</dbReference>
<dbReference type="PANTHER" id="PTHR11049:SF24">
    <property type="entry name" value="CYTOSOLIC ACYL COENZYME A THIOESTER HYDROLASE"/>
    <property type="match status" value="1"/>
</dbReference>
<dbReference type="InterPro" id="IPR029069">
    <property type="entry name" value="HotDog_dom_sf"/>
</dbReference>
<keyword evidence="1" id="KW-0378">Hydrolase</keyword>
<dbReference type="GO" id="GO:0009062">
    <property type="term" value="P:fatty acid catabolic process"/>
    <property type="evidence" value="ECO:0007669"/>
    <property type="project" value="TreeGrafter"/>
</dbReference>
<dbReference type="InterPro" id="IPR040170">
    <property type="entry name" value="Cytosol_ACT"/>
</dbReference>